<evidence type="ECO:0000313" key="8">
    <source>
        <dbReference type="Proteomes" id="UP000250123"/>
    </source>
</evidence>
<dbReference type="GO" id="GO:1902201">
    <property type="term" value="P:negative regulation of bacterial-type flagellum-dependent cell motility"/>
    <property type="evidence" value="ECO:0007669"/>
    <property type="project" value="TreeGrafter"/>
</dbReference>
<evidence type="ECO:0000259" key="6">
    <source>
        <dbReference type="PROSITE" id="PS50887"/>
    </source>
</evidence>
<sequence length="594" mass="67283">MQTFKLLLLVLLTLIVTSVAAAKVEDLDGLLDELEDFILDSDKSNSLIENLVKSQHEFNLEQHARFLVLQGTRELINGKYQSSRVFLNEAEKLQPSTLIKTSIFLHKATIFVAYHEYQQALDIISLNSSLVGKLKDVELKAKTYIRLAGLYSAIQAFDEVKQYALKVVKLGSGVSLKNQCHAKLYLAVSELKLGILDNASRGFEASSQFCRLNGFLLIDAMSTKGLGMVELEKGNYSNANLFFIDALLSYQSFQYMLEINHIYALLSESYLGLNKIEKAKEYAEIVIELPDEPSNLEFKKRATKVLAEIYNKRGDFELAYHYMGKYQDISTALLDDTKAKANAYQMAKFENGEKSREINLLNKDRELYTAKAALTESQRRNERMMNTLIFGGLVVLAIFALVMTMQKRKYKQLAQHDALTGIFNRGTAQNIAENSFIKTVSKREIFSVIMFDLDYFKRINDHYGHGTGDWVLKKVVDVINKASRSDDVFARFGGEEFALFLPNTDEAKATTMAEEYRGLIQSIETRFSGHNFAITASFGVSTSNEDDLSLDPLLHRADIAMYHSKEQGRNCVTLYKPEIEQSRSGYQKSKMALR</sequence>
<dbReference type="EC" id="2.7.7.65" evidence="2"/>
<evidence type="ECO:0000256" key="4">
    <source>
        <dbReference type="SAM" id="Phobius"/>
    </source>
</evidence>
<dbReference type="SUPFAM" id="SSF55073">
    <property type="entry name" value="Nucleotide cyclase"/>
    <property type="match status" value="1"/>
</dbReference>
<feature type="signal peptide" evidence="5">
    <location>
        <begin position="1"/>
        <end position="21"/>
    </location>
</feature>
<evidence type="ECO:0000256" key="1">
    <source>
        <dbReference type="ARBA" id="ARBA00001946"/>
    </source>
</evidence>
<dbReference type="AlphaFoldDB" id="A0A330M866"/>
<dbReference type="GO" id="GO:0052621">
    <property type="term" value="F:diguanylate cyclase activity"/>
    <property type="evidence" value="ECO:0007669"/>
    <property type="project" value="UniProtKB-EC"/>
</dbReference>
<dbReference type="InterPro" id="IPR000160">
    <property type="entry name" value="GGDEF_dom"/>
</dbReference>
<keyword evidence="5" id="KW-0732">Signal</keyword>
<dbReference type="KEGG" id="sbk:SHEWBE_3670"/>
<comment type="catalytic activity">
    <reaction evidence="3">
        <text>2 GTP = 3',3'-c-di-GMP + 2 diphosphate</text>
        <dbReference type="Rhea" id="RHEA:24898"/>
        <dbReference type="ChEBI" id="CHEBI:33019"/>
        <dbReference type="ChEBI" id="CHEBI:37565"/>
        <dbReference type="ChEBI" id="CHEBI:58805"/>
        <dbReference type="EC" id="2.7.7.65"/>
    </reaction>
</comment>
<dbReference type="GO" id="GO:0043709">
    <property type="term" value="P:cell adhesion involved in single-species biofilm formation"/>
    <property type="evidence" value="ECO:0007669"/>
    <property type="project" value="TreeGrafter"/>
</dbReference>
<dbReference type="InterPro" id="IPR011990">
    <property type="entry name" value="TPR-like_helical_dom_sf"/>
</dbReference>
<dbReference type="Pfam" id="PF00990">
    <property type="entry name" value="GGDEF"/>
    <property type="match status" value="1"/>
</dbReference>
<gene>
    <name evidence="7" type="ORF">SHEWBE_3670</name>
</gene>
<dbReference type="PANTHER" id="PTHR45138:SF9">
    <property type="entry name" value="DIGUANYLATE CYCLASE DGCM-RELATED"/>
    <property type="match status" value="1"/>
</dbReference>
<dbReference type="EMBL" id="LS483452">
    <property type="protein sequence ID" value="SQH77633.1"/>
    <property type="molecule type" value="Genomic_DNA"/>
</dbReference>
<evidence type="ECO:0000313" key="7">
    <source>
        <dbReference type="EMBL" id="SQH77633.1"/>
    </source>
</evidence>
<dbReference type="FunFam" id="3.30.70.270:FF:000001">
    <property type="entry name" value="Diguanylate cyclase domain protein"/>
    <property type="match status" value="1"/>
</dbReference>
<dbReference type="InterPro" id="IPR029787">
    <property type="entry name" value="Nucleotide_cyclase"/>
</dbReference>
<dbReference type="OrthoDB" id="9803824at2"/>
<dbReference type="PANTHER" id="PTHR45138">
    <property type="entry name" value="REGULATORY COMPONENTS OF SENSORY TRANSDUCTION SYSTEM"/>
    <property type="match status" value="1"/>
</dbReference>
<evidence type="ECO:0000256" key="2">
    <source>
        <dbReference type="ARBA" id="ARBA00012528"/>
    </source>
</evidence>
<dbReference type="InterPro" id="IPR043128">
    <property type="entry name" value="Rev_trsase/Diguanyl_cyclase"/>
</dbReference>
<name>A0A330M866_9GAMM</name>
<organism evidence="7 8">
    <name type="scientific">Shewanella benthica</name>
    <dbReference type="NCBI Taxonomy" id="43661"/>
    <lineage>
        <taxon>Bacteria</taxon>
        <taxon>Pseudomonadati</taxon>
        <taxon>Pseudomonadota</taxon>
        <taxon>Gammaproteobacteria</taxon>
        <taxon>Alteromonadales</taxon>
        <taxon>Shewanellaceae</taxon>
        <taxon>Shewanella</taxon>
    </lineage>
</organism>
<keyword evidence="4" id="KW-1133">Transmembrane helix</keyword>
<dbReference type="Gene3D" id="3.30.70.270">
    <property type="match status" value="1"/>
</dbReference>
<dbReference type="Proteomes" id="UP000250123">
    <property type="component" value="Chromosome SHEWBE"/>
</dbReference>
<dbReference type="SUPFAM" id="SSF48452">
    <property type="entry name" value="TPR-like"/>
    <property type="match status" value="1"/>
</dbReference>
<reference evidence="8" key="1">
    <citation type="submission" date="2018-06" db="EMBL/GenBank/DDBJ databases">
        <authorList>
            <person name="Cea G.-C."/>
            <person name="William W."/>
        </authorList>
    </citation>
    <scope>NUCLEOTIDE SEQUENCE [LARGE SCALE GENOMIC DNA]</scope>
    <source>
        <strain evidence="8">DB21MT-2</strain>
    </source>
</reference>
<dbReference type="InterPro" id="IPR050469">
    <property type="entry name" value="Diguanylate_Cyclase"/>
</dbReference>
<dbReference type="GO" id="GO:0005886">
    <property type="term" value="C:plasma membrane"/>
    <property type="evidence" value="ECO:0007669"/>
    <property type="project" value="TreeGrafter"/>
</dbReference>
<feature type="domain" description="GGDEF" evidence="6">
    <location>
        <begin position="444"/>
        <end position="577"/>
    </location>
</feature>
<dbReference type="RefSeq" id="WP_112353461.1">
    <property type="nucleotide sequence ID" value="NZ_LS483452.1"/>
</dbReference>
<keyword evidence="4" id="KW-0812">Transmembrane</keyword>
<feature type="chain" id="PRO_5016423282" description="diguanylate cyclase" evidence="5">
    <location>
        <begin position="22"/>
        <end position="594"/>
    </location>
</feature>
<feature type="transmembrane region" description="Helical" evidence="4">
    <location>
        <begin position="384"/>
        <end position="403"/>
    </location>
</feature>
<protein>
    <recommendedName>
        <fullName evidence="2">diguanylate cyclase</fullName>
        <ecNumber evidence="2">2.7.7.65</ecNumber>
    </recommendedName>
</protein>
<dbReference type="Gene3D" id="1.25.40.10">
    <property type="entry name" value="Tetratricopeptide repeat domain"/>
    <property type="match status" value="1"/>
</dbReference>
<accession>A0A330M866</accession>
<dbReference type="NCBIfam" id="TIGR00254">
    <property type="entry name" value="GGDEF"/>
    <property type="match status" value="1"/>
</dbReference>
<proteinExistence type="predicted"/>
<dbReference type="PROSITE" id="PS50887">
    <property type="entry name" value="GGDEF"/>
    <property type="match status" value="1"/>
</dbReference>
<dbReference type="CDD" id="cd01949">
    <property type="entry name" value="GGDEF"/>
    <property type="match status" value="1"/>
</dbReference>
<comment type="cofactor">
    <cofactor evidence="1">
        <name>Mg(2+)</name>
        <dbReference type="ChEBI" id="CHEBI:18420"/>
    </cofactor>
</comment>
<evidence type="ECO:0000256" key="3">
    <source>
        <dbReference type="ARBA" id="ARBA00034247"/>
    </source>
</evidence>
<dbReference type="SMART" id="SM00267">
    <property type="entry name" value="GGDEF"/>
    <property type="match status" value="1"/>
</dbReference>
<keyword evidence="4" id="KW-0472">Membrane</keyword>
<evidence type="ECO:0000256" key="5">
    <source>
        <dbReference type="SAM" id="SignalP"/>
    </source>
</evidence>